<dbReference type="InterPro" id="IPR005503">
    <property type="entry name" value="FliL"/>
</dbReference>
<comment type="function">
    <text evidence="1 10">Controls the rotational direction of flagella during chemotaxis.</text>
</comment>
<sequence length="170" mass="18330">MAEEQKKDKKAGGGANKLLVIVIVLLVLVLAAVGALTAYVFSSMQKGGAAHAETVEAPVKKKKKDGPPIFQKLDTFVVNLAGNTGAMLQIEMQAELVDEDAKKRFTDYMPKVRSALILLLSSKSAEELATPDGKVKLKAQVKKIINESMDAGDEEPVDSVLFTSFIIQEQ</sequence>
<dbReference type="EMBL" id="LQQU01000011">
    <property type="protein sequence ID" value="KZE33896.1"/>
    <property type="molecule type" value="Genomic_DNA"/>
</dbReference>
<feature type="transmembrane region" description="Helical" evidence="10">
    <location>
        <begin position="18"/>
        <end position="41"/>
    </location>
</feature>
<evidence type="ECO:0000256" key="7">
    <source>
        <dbReference type="ARBA" id="ARBA00022779"/>
    </source>
</evidence>
<dbReference type="RefSeq" id="WP_066610599.1">
    <property type="nucleotide sequence ID" value="NZ_LQQU01000011.1"/>
</dbReference>
<evidence type="ECO:0000313" key="11">
    <source>
        <dbReference type="EMBL" id="KZE33896.1"/>
    </source>
</evidence>
<dbReference type="GO" id="GO:0071978">
    <property type="term" value="P:bacterial-type flagellum-dependent swarming motility"/>
    <property type="evidence" value="ECO:0007669"/>
    <property type="project" value="TreeGrafter"/>
</dbReference>
<keyword evidence="4" id="KW-1003">Cell membrane</keyword>
<organism evidence="11 12">
    <name type="scientific">Crenobacter luteus</name>
    <dbReference type="NCBI Taxonomy" id="1452487"/>
    <lineage>
        <taxon>Bacteria</taxon>
        <taxon>Pseudomonadati</taxon>
        <taxon>Pseudomonadota</taxon>
        <taxon>Betaproteobacteria</taxon>
        <taxon>Neisseriales</taxon>
        <taxon>Neisseriaceae</taxon>
        <taxon>Crenobacter</taxon>
    </lineage>
</organism>
<evidence type="ECO:0000256" key="8">
    <source>
        <dbReference type="ARBA" id="ARBA00022989"/>
    </source>
</evidence>
<dbReference type="OrthoDB" id="5297029at2"/>
<comment type="subcellular location">
    <subcellularLocation>
        <location evidence="10">Cell inner membrane</location>
    </subcellularLocation>
    <subcellularLocation>
        <location evidence="2">Cell membrane</location>
        <topology evidence="2">Single-pass membrane protein</topology>
    </subcellularLocation>
</comment>
<evidence type="ECO:0000256" key="10">
    <source>
        <dbReference type="RuleBase" id="RU364125"/>
    </source>
</evidence>
<accession>A0A163D5D3</accession>
<keyword evidence="9 10" id="KW-0472">Membrane</keyword>
<keyword evidence="11" id="KW-0966">Cell projection</keyword>
<evidence type="ECO:0000313" key="12">
    <source>
        <dbReference type="Proteomes" id="UP000076625"/>
    </source>
</evidence>
<dbReference type="STRING" id="1452487.AVW16_07490"/>
<dbReference type="PANTHER" id="PTHR35091:SF2">
    <property type="entry name" value="FLAGELLAR PROTEIN FLIL"/>
    <property type="match status" value="1"/>
</dbReference>
<keyword evidence="12" id="KW-1185">Reference proteome</keyword>
<evidence type="ECO:0000256" key="3">
    <source>
        <dbReference type="ARBA" id="ARBA00008281"/>
    </source>
</evidence>
<gene>
    <name evidence="11" type="ORF">AVW16_07490</name>
</gene>
<evidence type="ECO:0000256" key="1">
    <source>
        <dbReference type="ARBA" id="ARBA00002254"/>
    </source>
</evidence>
<keyword evidence="10" id="KW-0997">Cell inner membrane</keyword>
<keyword evidence="11" id="KW-0969">Cilium</keyword>
<evidence type="ECO:0000256" key="2">
    <source>
        <dbReference type="ARBA" id="ARBA00004162"/>
    </source>
</evidence>
<dbReference type="PANTHER" id="PTHR35091">
    <property type="entry name" value="FLAGELLAR PROTEIN FLIL"/>
    <property type="match status" value="1"/>
</dbReference>
<keyword evidence="11" id="KW-0282">Flagellum</keyword>
<dbReference type="AlphaFoldDB" id="A0A163D5D3"/>
<keyword evidence="5 10" id="KW-0145">Chemotaxis</keyword>
<dbReference type="Proteomes" id="UP000076625">
    <property type="component" value="Unassembled WGS sequence"/>
</dbReference>
<keyword evidence="6 10" id="KW-0812">Transmembrane</keyword>
<reference evidence="12" key="1">
    <citation type="submission" date="2016-01" db="EMBL/GenBank/DDBJ databases">
        <title>Draft genome of Chromobacterium sp. F49.</title>
        <authorList>
            <person name="Hong K.W."/>
        </authorList>
    </citation>
    <scope>NUCLEOTIDE SEQUENCE [LARGE SCALE GENOMIC DNA]</scope>
    <source>
        <strain evidence="12">CN10</strain>
    </source>
</reference>
<evidence type="ECO:0000256" key="4">
    <source>
        <dbReference type="ARBA" id="ARBA00022475"/>
    </source>
</evidence>
<keyword evidence="7 10" id="KW-0283">Flagellar rotation</keyword>
<comment type="similarity">
    <text evidence="3 10">Belongs to the FliL family.</text>
</comment>
<dbReference type="GO" id="GO:0009425">
    <property type="term" value="C:bacterial-type flagellum basal body"/>
    <property type="evidence" value="ECO:0007669"/>
    <property type="project" value="InterPro"/>
</dbReference>
<dbReference type="GO" id="GO:0005886">
    <property type="term" value="C:plasma membrane"/>
    <property type="evidence" value="ECO:0007669"/>
    <property type="project" value="UniProtKB-SubCell"/>
</dbReference>
<protein>
    <recommendedName>
        <fullName evidence="10">Flagellar protein FliL</fullName>
    </recommendedName>
</protein>
<keyword evidence="8 10" id="KW-1133">Transmembrane helix</keyword>
<evidence type="ECO:0000256" key="5">
    <source>
        <dbReference type="ARBA" id="ARBA00022500"/>
    </source>
</evidence>
<name>A0A163D5D3_9NEIS</name>
<dbReference type="Pfam" id="PF03748">
    <property type="entry name" value="FliL"/>
    <property type="match status" value="1"/>
</dbReference>
<comment type="caution">
    <text evidence="11">The sequence shown here is derived from an EMBL/GenBank/DDBJ whole genome shotgun (WGS) entry which is preliminary data.</text>
</comment>
<proteinExistence type="inferred from homology"/>
<dbReference type="GO" id="GO:0006935">
    <property type="term" value="P:chemotaxis"/>
    <property type="evidence" value="ECO:0007669"/>
    <property type="project" value="UniProtKB-KW"/>
</dbReference>
<evidence type="ECO:0000256" key="9">
    <source>
        <dbReference type="ARBA" id="ARBA00023136"/>
    </source>
</evidence>
<evidence type="ECO:0000256" key="6">
    <source>
        <dbReference type="ARBA" id="ARBA00022692"/>
    </source>
</evidence>